<reference evidence="1 2" key="1">
    <citation type="journal article" date="2018" name="Int. J. Syst. Bacteriol.">
        <title>Oceaniradius stylonemae gen. nov., sp. nov., isolated from a red alga, Stylonema cornu-cervi.</title>
        <authorList>
            <person name="Jeong S."/>
        </authorList>
    </citation>
    <scope>NUCLEOTIDE SEQUENCE [LARGE SCALE GENOMIC DNA]</scope>
    <source>
        <strain evidence="1 2">StC1</strain>
    </source>
</reference>
<dbReference type="SUPFAM" id="SSF53187">
    <property type="entry name" value="Zn-dependent exopeptidases"/>
    <property type="match status" value="1"/>
</dbReference>
<dbReference type="EMBL" id="QFWV02000004">
    <property type="protein sequence ID" value="RKF07650.1"/>
    <property type="molecule type" value="Genomic_DNA"/>
</dbReference>
<gene>
    <name evidence="1" type="ORF">DEM25_007760</name>
</gene>
<sequence length="292" mass="30978">MIEAHDSGEPTDDRGVLAANGGARPTVSPFLADFERPAARVYNAGGRAPIVFVCDHASRFIPSALDGLGISADVARSHAAWDIGAFDLALELSAAFDAPLVASRISRLVYDCNRPPHAPDAMPARSEVFDVPGNRDLSEADREARIRAVYEPFRDCLSGALDAQTDKLAGAPVALVTVHSFTPIYHGEPRRVELGLLHDADPTLARAMLTEAAGTLTLNAQLNAPYDASDGVTHTLKRHAIPRGLPNVMLELRNDLLAMPAGVARTAHGLARPLARGLDRVGIGLAGRADAR</sequence>
<keyword evidence="2" id="KW-1185">Reference proteome</keyword>
<dbReference type="Gene3D" id="3.40.630.40">
    <property type="entry name" value="Zn-dependent exopeptidases"/>
    <property type="match status" value="1"/>
</dbReference>
<dbReference type="PIRSF" id="PIRSF029730">
    <property type="entry name" value="UCP029730"/>
    <property type="match status" value="1"/>
</dbReference>
<dbReference type="InterPro" id="IPR007709">
    <property type="entry name" value="N-FG_amidohydro"/>
</dbReference>
<name>A0A3A8AIY9_9HYPH</name>
<dbReference type="Proteomes" id="UP000246132">
    <property type="component" value="Unassembled WGS sequence"/>
</dbReference>
<evidence type="ECO:0000313" key="1">
    <source>
        <dbReference type="EMBL" id="RKF07650.1"/>
    </source>
</evidence>
<comment type="caution">
    <text evidence="1">The sequence shown here is derived from an EMBL/GenBank/DDBJ whole genome shotgun (WGS) entry which is preliminary data.</text>
</comment>
<proteinExistence type="predicted"/>
<dbReference type="InterPro" id="IPR011227">
    <property type="entry name" value="UCP029730"/>
</dbReference>
<dbReference type="AlphaFoldDB" id="A0A3A8AIY9"/>
<dbReference type="OrthoDB" id="9815326at2"/>
<dbReference type="Pfam" id="PF05013">
    <property type="entry name" value="FGase"/>
    <property type="match status" value="1"/>
</dbReference>
<accession>A0A3A8AIY9</accession>
<dbReference type="GO" id="GO:0016787">
    <property type="term" value="F:hydrolase activity"/>
    <property type="evidence" value="ECO:0007669"/>
    <property type="project" value="UniProtKB-KW"/>
</dbReference>
<organism evidence="1 2">
    <name type="scientific">Oceaniradius stylonematis</name>
    <dbReference type="NCBI Taxonomy" id="2184161"/>
    <lineage>
        <taxon>Bacteria</taxon>
        <taxon>Pseudomonadati</taxon>
        <taxon>Pseudomonadota</taxon>
        <taxon>Alphaproteobacteria</taxon>
        <taxon>Hyphomicrobiales</taxon>
        <taxon>Ahrensiaceae</taxon>
        <taxon>Oceaniradius</taxon>
    </lineage>
</organism>
<keyword evidence="1" id="KW-0378">Hydrolase</keyword>
<evidence type="ECO:0000313" key="2">
    <source>
        <dbReference type="Proteomes" id="UP000246132"/>
    </source>
</evidence>
<protein>
    <submittedName>
        <fullName evidence="1">N-formylglutamate amidohydrolase</fullName>
    </submittedName>
</protein>